<dbReference type="AlphaFoldDB" id="A0A1B0D843"/>
<proteinExistence type="predicted"/>
<dbReference type="VEuPathDB" id="VectorBase:PPAPM1_002968"/>
<dbReference type="Proteomes" id="UP000092462">
    <property type="component" value="Unassembled WGS sequence"/>
</dbReference>
<evidence type="ECO:0000313" key="1">
    <source>
        <dbReference type="EnsemblMetazoa" id="PPAI003716-PA"/>
    </source>
</evidence>
<accession>A0A1B0D843</accession>
<reference evidence="1" key="1">
    <citation type="submission" date="2022-08" db="UniProtKB">
        <authorList>
            <consortium name="EnsemblMetazoa"/>
        </authorList>
    </citation>
    <scope>IDENTIFICATION</scope>
    <source>
        <strain evidence="1">Israel</strain>
    </source>
</reference>
<dbReference type="VEuPathDB" id="VectorBase:PPAI003716"/>
<dbReference type="EMBL" id="AJVK01036560">
    <property type="status" value="NOT_ANNOTATED_CDS"/>
    <property type="molecule type" value="Genomic_DNA"/>
</dbReference>
<dbReference type="EnsemblMetazoa" id="PPAI003716-RA">
    <property type="protein sequence ID" value="PPAI003716-PA"/>
    <property type="gene ID" value="PPAI003716"/>
</dbReference>
<organism evidence="1 2">
    <name type="scientific">Phlebotomus papatasi</name>
    <name type="common">Sandfly</name>
    <dbReference type="NCBI Taxonomy" id="29031"/>
    <lineage>
        <taxon>Eukaryota</taxon>
        <taxon>Metazoa</taxon>
        <taxon>Ecdysozoa</taxon>
        <taxon>Arthropoda</taxon>
        <taxon>Hexapoda</taxon>
        <taxon>Insecta</taxon>
        <taxon>Pterygota</taxon>
        <taxon>Neoptera</taxon>
        <taxon>Endopterygota</taxon>
        <taxon>Diptera</taxon>
        <taxon>Nematocera</taxon>
        <taxon>Psychodoidea</taxon>
        <taxon>Psychodidae</taxon>
        <taxon>Phlebotomus</taxon>
        <taxon>Phlebotomus</taxon>
    </lineage>
</organism>
<protein>
    <submittedName>
        <fullName evidence="1">Uncharacterized protein</fullName>
    </submittedName>
</protein>
<name>A0A1B0D843_PHLPP</name>
<evidence type="ECO:0000313" key="2">
    <source>
        <dbReference type="Proteomes" id="UP000092462"/>
    </source>
</evidence>
<keyword evidence="2" id="KW-1185">Reference proteome</keyword>
<sequence>MRALLKTVAHPLQELQNCIATLREEPLVIEQTGNVTSLDSLTIAKPIKELRDCVAAILANVVEPSEDISTMEDISALKTIAEDVAEIRDDAAIVQEPGISSEISDEIPTISTEDRKVYAQQLLTDLEHNLASVRQQCVLEEAQSLSEKSPSLMEALAKPIEEVEKCLAIIKMQKVHEEIGKESQVEVISDLHDLTIPLQKLEQSIATVQEEILAETSESISEKQEVPQLPPIAKPLEDLKSCVSVVEHFIQEAPPVLIDKAQSKTNQQMLQELINCVIKTKEEESIEGLKKIS</sequence>